<dbReference type="InterPro" id="IPR036188">
    <property type="entry name" value="FAD/NAD-bd_sf"/>
</dbReference>
<protein>
    <submittedName>
        <fullName evidence="1">Thioredoxin reductase</fullName>
    </submittedName>
</protein>
<accession>R0KVU7</accession>
<name>R0KVU7_NOSB1</name>
<evidence type="ECO:0000313" key="2">
    <source>
        <dbReference type="Proteomes" id="UP000016927"/>
    </source>
</evidence>
<gene>
    <name evidence="1" type="ORF">NBO_29g0010</name>
</gene>
<dbReference type="OMA" id="KIFRITC"/>
<keyword evidence="2" id="KW-1185">Reference proteome</keyword>
<dbReference type="VEuPathDB" id="MicrosporidiaDB:NBO_29g0010"/>
<dbReference type="HOGENOM" id="CLU_130531_0_0_1"/>
<dbReference type="Gene3D" id="3.50.50.60">
    <property type="entry name" value="FAD/NAD(P)-binding domain"/>
    <property type="match status" value="1"/>
</dbReference>
<dbReference type="EMBL" id="KB908937">
    <property type="protein sequence ID" value="EOB14327.1"/>
    <property type="molecule type" value="Genomic_DNA"/>
</dbReference>
<evidence type="ECO:0000313" key="1">
    <source>
        <dbReference type="EMBL" id="EOB14327.1"/>
    </source>
</evidence>
<dbReference type="AlphaFoldDB" id="R0KVU7"/>
<dbReference type="Proteomes" id="UP000016927">
    <property type="component" value="Unassembled WGS sequence"/>
</dbReference>
<dbReference type="OrthoDB" id="2193040at2759"/>
<proteinExistence type="predicted"/>
<organism evidence="1 2">
    <name type="scientific">Nosema bombycis (strain CQ1 / CVCC 102059)</name>
    <name type="common">Microsporidian parasite</name>
    <name type="synonym">Pebrine of silkworm</name>
    <dbReference type="NCBI Taxonomy" id="578461"/>
    <lineage>
        <taxon>Eukaryota</taxon>
        <taxon>Fungi</taxon>
        <taxon>Fungi incertae sedis</taxon>
        <taxon>Microsporidia</taxon>
        <taxon>Nosematidae</taxon>
        <taxon>Nosema</taxon>
    </lineage>
</organism>
<sequence>MENIEVYDTILIGKNPSIFMSSIYIQTYNMKQLLISEESKESLNFEGHEFVPGVLEVKSKEDLLSILEEQVRNLGCPIVNEKVVDIKFDKIFRITCSETTFYCKSIVVDDKEMEIGNPGCFNSLKDVKTKEAIEMLSNGCKVSFAVREYVNGL</sequence>
<reference evidence="1 2" key="1">
    <citation type="journal article" date="2013" name="BMC Genomics">
        <title>Comparative genomics of parasitic silkworm microsporidia reveal an association between genome expansion and host adaptation.</title>
        <authorList>
            <person name="Pan G."/>
            <person name="Xu J."/>
            <person name="Li T."/>
            <person name="Xia Q."/>
            <person name="Liu S.L."/>
            <person name="Zhang G."/>
            <person name="Li S."/>
            <person name="Li C."/>
            <person name="Liu H."/>
            <person name="Yang L."/>
            <person name="Liu T."/>
            <person name="Zhang X."/>
            <person name="Wu Z."/>
            <person name="Fan W."/>
            <person name="Dang X."/>
            <person name="Xiang H."/>
            <person name="Tao M."/>
            <person name="Li Y."/>
            <person name="Hu J."/>
            <person name="Li Z."/>
            <person name="Lin L."/>
            <person name="Luo J."/>
            <person name="Geng L."/>
            <person name="Wang L."/>
            <person name="Long M."/>
            <person name="Wan Y."/>
            <person name="He N."/>
            <person name="Zhang Z."/>
            <person name="Lu C."/>
            <person name="Keeling P.J."/>
            <person name="Wang J."/>
            <person name="Xiang Z."/>
            <person name="Zhou Z."/>
        </authorList>
    </citation>
    <scope>NUCLEOTIDE SEQUENCE [LARGE SCALE GENOMIC DNA]</scope>
    <source>
        <strain evidence="2">CQ1 / CVCC 102059</strain>
    </source>
</reference>